<evidence type="ECO:0000313" key="9">
    <source>
        <dbReference type="EMBL" id="CAF4137955.1"/>
    </source>
</evidence>
<dbReference type="Proteomes" id="UP000663842">
    <property type="component" value="Unassembled WGS sequence"/>
</dbReference>
<evidence type="ECO:0000313" key="1">
    <source>
        <dbReference type="EMBL" id="CAF1405251.1"/>
    </source>
</evidence>
<gene>
    <name evidence="6" type="ORF">BYL167_LOCUS11671</name>
    <name evidence="1" type="ORF">CJN711_LOCUS22192</name>
    <name evidence="2" type="ORF">KQP761_LOCUS24317</name>
    <name evidence="3" type="ORF">MBJ925_LOCUS8792</name>
    <name evidence="9" type="ORF">OVN521_LOCUS22899</name>
    <name evidence="7" type="ORF">SMN809_LOCUS10206</name>
    <name evidence="8" type="ORF">UXM345_LOCUS14358</name>
    <name evidence="5" type="ORF">WKI299_LOCUS16042</name>
    <name evidence="4" type="ORF">XDN619_LOCUS13490</name>
</gene>
<evidence type="ECO:0000313" key="3">
    <source>
        <dbReference type="EMBL" id="CAF2012408.1"/>
    </source>
</evidence>
<dbReference type="EMBL" id="CAJOBH010003720">
    <property type="protein sequence ID" value="CAF3963417.1"/>
    <property type="molecule type" value="Genomic_DNA"/>
</dbReference>
<accession>A0A816RQJ4</accession>
<keyword evidence="10" id="KW-1185">Reference proteome</keyword>
<evidence type="ECO:0000313" key="4">
    <source>
        <dbReference type="EMBL" id="CAF2075417.1"/>
    </source>
</evidence>
<dbReference type="EMBL" id="CAJNOV010010417">
    <property type="protein sequence ID" value="CAF1405251.1"/>
    <property type="molecule type" value="Genomic_DNA"/>
</dbReference>
<dbReference type="EMBL" id="CAJNOW010013168">
    <property type="protein sequence ID" value="CAF1618282.1"/>
    <property type="molecule type" value="Genomic_DNA"/>
</dbReference>
<evidence type="ECO:0000313" key="7">
    <source>
        <dbReference type="EMBL" id="CAF3968722.1"/>
    </source>
</evidence>
<organism evidence="4 11">
    <name type="scientific">Rotaria magnacalcarata</name>
    <dbReference type="NCBI Taxonomy" id="392030"/>
    <lineage>
        <taxon>Eukaryota</taxon>
        <taxon>Metazoa</taxon>
        <taxon>Spiralia</taxon>
        <taxon>Gnathifera</taxon>
        <taxon>Rotifera</taxon>
        <taxon>Eurotatoria</taxon>
        <taxon>Bdelloidea</taxon>
        <taxon>Philodinida</taxon>
        <taxon>Philodinidae</taxon>
        <taxon>Rotaria</taxon>
    </lineage>
</organism>
<dbReference type="EMBL" id="CAJOBF010001622">
    <property type="protein sequence ID" value="CAF3968756.1"/>
    <property type="molecule type" value="Genomic_DNA"/>
</dbReference>
<sequence length="150" mass="17288">MGNSQSQKQSKNCQAAIWNNMTPSYLANSRGTPYLAYIISGIPQRYNSTLMQLRDALPGFFNFNRKQPVSHNDSRILRTGDVKVSSLLLTYIDLWNDIGARSAIELRDNDWIFLFEDDVAIIPRSIIKSFYKTIYEKWKYRSPNPNLAST</sequence>
<dbReference type="AlphaFoldDB" id="A0A816RQJ4"/>
<comment type="caution">
    <text evidence="4">The sequence shown here is derived from an EMBL/GenBank/DDBJ whole genome shotgun (WGS) entry which is preliminary data.</text>
</comment>
<dbReference type="OrthoDB" id="9988031at2759"/>
<proteinExistence type="predicted"/>
<dbReference type="Proteomes" id="UP000676336">
    <property type="component" value="Unassembled WGS sequence"/>
</dbReference>
<evidence type="ECO:0000313" key="10">
    <source>
        <dbReference type="Proteomes" id="UP000663866"/>
    </source>
</evidence>
<dbReference type="EMBL" id="CAJNRE010003202">
    <property type="protein sequence ID" value="CAF2012408.1"/>
    <property type="molecule type" value="Genomic_DNA"/>
</dbReference>
<evidence type="ECO:0000313" key="8">
    <source>
        <dbReference type="EMBL" id="CAF3968756.1"/>
    </source>
</evidence>
<evidence type="ECO:0000313" key="11">
    <source>
        <dbReference type="Proteomes" id="UP000663887"/>
    </source>
</evidence>
<dbReference type="EMBL" id="CAJNRG010005338">
    <property type="protein sequence ID" value="CAF2075417.1"/>
    <property type="molecule type" value="Genomic_DNA"/>
</dbReference>
<dbReference type="Proteomes" id="UP000663824">
    <property type="component" value="Unassembled WGS sequence"/>
</dbReference>
<evidence type="ECO:0000313" key="5">
    <source>
        <dbReference type="EMBL" id="CAF2080316.1"/>
    </source>
</evidence>
<dbReference type="Proteomes" id="UP000681967">
    <property type="component" value="Unassembled WGS sequence"/>
</dbReference>
<dbReference type="EMBL" id="CAJOBG010005065">
    <property type="protein sequence ID" value="CAF4137955.1"/>
    <property type="molecule type" value="Genomic_DNA"/>
</dbReference>
<evidence type="ECO:0000313" key="2">
    <source>
        <dbReference type="EMBL" id="CAF1618282.1"/>
    </source>
</evidence>
<dbReference type="Proteomes" id="UP000663866">
    <property type="component" value="Unassembled WGS sequence"/>
</dbReference>
<dbReference type="Proteomes" id="UP000663834">
    <property type="component" value="Unassembled WGS sequence"/>
</dbReference>
<dbReference type="Proteomes" id="UP000663887">
    <property type="component" value="Unassembled WGS sequence"/>
</dbReference>
<dbReference type="EMBL" id="CAJNRF010006350">
    <property type="protein sequence ID" value="CAF2080316.1"/>
    <property type="molecule type" value="Genomic_DNA"/>
</dbReference>
<reference evidence="4" key="1">
    <citation type="submission" date="2021-02" db="EMBL/GenBank/DDBJ databases">
        <authorList>
            <person name="Nowell W R."/>
        </authorList>
    </citation>
    <scope>NUCLEOTIDE SEQUENCE</scope>
</reference>
<evidence type="ECO:0000313" key="6">
    <source>
        <dbReference type="EMBL" id="CAF3963417.1"/>
    </source>
</evidence>
<protein>
    <submittedName>
        <fullName evidence="4">Uncharacterized protein</fullName>
    </submittedName>
</protein>
<dbReference type="Proteomes" id="UP000663855">
    <property type="component" value="Unassembled WGS sequence"/>
</dbReference>
<dbReference type="Proteomes" id="UP000663856">
    <property type="component" value="Unassembled WGS sequence"/>
</dbReference>
<dbReference type="EMBL" id="CAJOBI010003438">
    <property type="protein sequence ID" value="CAF3968722.1"/>
    <property type="molecule type" value="Genomic_DNA"/>
</dbReference>
<name>A0A816RQJ4_9BILA</name>